<protein>
    <submittedName>
        <fullName evidence="2">L-ascorbate metabolism protein UlaG, beta-lactamase superfamily</fullName>
    </submittedName>
</protein>
<dbReference type="STRING" id="1075417.SAMN05421823_110126"/>
<dbReference type="GO" id="GO:0008270">
    <property type="term" value="F:zinc ion binding"/>
    <property type="evidence" value="ECO:0007669"/>
    <property type="project" value="InterPro"/>
</dbReference>
<dbReference type="PANTHER" id="PTHR15032">
    <property type="entry name" value="N-ACYL-PHOSPHATIDYLETHANOLAMINE-HYDROLYZING PHOSPHOLIPASE D"/>
    <property type="match status" value="1"/>
</dbReference>
<proteinExistence type="predicted"/>
<gene>
    <name evidence="2" type="ORF">SAMN05421823_110126</name>
</gene>
<dbReference type="RefSeq" id="WP_089686170.1">
    <property type="nucleotide sequence ID" value="NZ_FNFO01000010.1"/>
</dbReference>
<reference evidence="2 3" key="1">
    <citation type="submission" date="2016-10" db="EMBL/GenBank/DDBJ databases">
        <authorList>
            <person name="de Groot N.N."/>
        </authorList>
    </citation>
    <scope>NUCLEOTIDE SEQUENCE [LARGE SCALE GENOMIC DNA]</scope>
    <source>
        <strain evidence="2 3">DSM 25186</strain>
    </source>
</reference>
<dbReference type="GO" id="GO:0070290">
    <property type="term" value="F:N-acylphosphatidylethanolamine-specific phospholipase D activity"/>
    <property type="evidence" value="ECO:0007669"/>
    <property type="project" value="InterPro"/>
</dbReference>
<dbReference type="SUPFAM" id="SSF56281">
    <property type="entry name" value="Metallo-hydrolase/oxidoreductase"/>
    <property type="match status" value="1"/>
</dbReference>
<name>A0A1G9QD16_9BACT</name>
<feature type="domain" description="Metallo-beta-lactamase" evidence="1">
    <location>
        <begin position="100"/>
        <end position="293"/>
    </location>
</feature>
<dbReference type="EMBL" id="FNFO01000010">
    <property type="protein sequence ID" value="SDM08843.1"/>
    <property type="molecule type" value="Genomic_DNA"/>
</dbReference>
<dbReference type="InterPro" id="IPR024884">
    <property type="entry name" value="NAPE-PLD"/>
</dbReference>
<sequence>MPLLQHLFPFFGREPRPEEVAFSPQYNGKRFVNPVPTSSLQPVQIPNVIKRQLQNGAVKSPNADYLFGETGQERLQDGAAFHVNWLGHASVLIHRQGKYYLTDPVLSERASPFRWLGPKRFFPSPIHPERLPDLEMVILSHDHYDHFDYPTLSRLHPRVKRFVVPLGVGASLRAWGVPHEKIAELDWWDTFQTEGLTLTAAPARHFSGRLFSRDNTLWCSWSLDFGDCRLYYGGDSGIFPGFQEIGERCGPFEWALIPIGAYDEAWHDIHLDPEEGYEAFQMVRARQMIPIHWGTFQLAMHSWYEPIERLEAIAPTEVLLTPAPGEWISPQYGPARPDWWRRFLPR</sequence>
<organism evidence="2 3">
    <name type="scientific">Catalinimonas alkaloidigena</name>
    <dbReference type="NCBI Taxonomy" id="1075417"/>
    <lineage>
        <taxon>Bacteria</taxon>
        <taxon>Pseudomonadati</taxon>
        <taxon>Bacteroidota</taxon>
        <taxon>Cytophagia</taxon>
        <taxon>Cytophagales</taxon>
        <taxon>Catalimonadaceae</taxon>
        <taxon>Catalinimonas</taxon>
    </lineage>
</organism>
<dbReference type="GO" id="GO:0005737">
    <property type="term" value="C:cytoplasm"/>
    <property type="evidence" value="ECO:0007669"/>
    <property type="project" value="TreeGrafter"/>
</dbReference>
<dbReference type="AlphaFoldDB" id="A0A1G9QD16"/>
<keyword evidence="3" id="KW-1185">Reference proteome</keyword>
<dbReference type="PIRSF" id="PIRSF038896">
    <property type="entry name" value="NAPE-PLD"/>
    <property type="match status" value="1"/>
</dbReference>
<dbReference type="InterPro" id="IPR001279">
    <property type="entry name" value="Metallo-B-lactamas"/>
</dbReference>
<dbReference type="PANTHER" id="PTHR15032:SF4">
    <property type="entry name" value="N-ACYL-PHOSPHATIDYLETHANOLAMINE-HYDROLYZING PHOSPHOLIPASE D"/>
    <property type="match status" value="1"/>
</dbReference>
<evidence type="ECO:0000259" key="1">
    <source>
        <dbReference type="Pfam" id="PF12706"/>
    </source>
</evidence>
<dbReference type="Gene3D" id="3.60.15.10">
    <property type="entry name" value="Ribonuclease Z/Hydroxyacylglutathione hydrolase-like"/>
    <property type="match status" value="1"/>
</dbReference>
<evidence type="ECO:0000313" key="2">
    <source>
        <dbReference type="EMBL" id="SDM08843.1"/>
    </source>
</evidence>
<evidence type="ECO:0000313" key="3">
    <source>
        <dbReference type="Proteomes" id="UP000198510"/>
    </source>
</evidence>
<dbReference type="Proteomes" id="UP000198510">
    <property type="component" value="Unassembled WGS sequence"/>
</dbReference>
<dbReference type="InterPro" id="IPR036866">
    <property type="entry name" value="RibonucZ/Hydroxyglut_hydro"/>
</dbReference>
<dbReference type="Pfam" id="PF12706">
    <property type="entry name" value="Lactamase_B_2"/>
    <property type="match status" value="1"/>
</dbReference>
<accession>A0A1G9QD16</accession>
<dbReference type="OrthoDB" id="9805728at2"/>